<feature type="domain" description="Reductase C-terminal" evidence="6">
    <location>
        <begin position="322"/>
        <end position="406"/>
    </location>
</feature>
<dbReference type="InterPro" id="IPR036188">
    <property type="entry name" value="FAD/NAD-bd_sf"/>
</dbReference>
<dbReference type="Pfam" id="PF07992">
    <property type="entry name" value="Pyr_redox_2"/>
    <property type="match status" value="1"/>
</dbReference>
<evidence type="ECO:0000313" key="8">
    <source>
        <dbReference type="Proteomes" id="UP000629025"/>
    </source>
</evidence>
<dbReference type="Gene3D" id="3.30.390.30">
    <property type="match status" value="1"/>
</dbReference>
<dbReference type="PANTHER" id="PTHR43557:SF2">
    <property type="entry name" value="RIESKE DOMAIN-CONTAINING PROTEIN-RELATED"/>
    <property type="match status" value="1"/>
</dbReference>
<dbReference type="InterPro" id="IPR050446">
    <property type="entry name" value="FAD-oxidoreductase/Apoptosis"/>
</dbReference>
<dbReference type="PRINTS" id="PR00411">
    <property type="entry name" value="PNDRDTASEI"/>
</dbReference>
<evidence type="ECO:0000259" key="6">
    <source>
        <dbReference type="Pfam" id="PF14759"/>
    </source>
</evidence>
<dbReference type="Pfam" id="PF14759">
    <property type="entry name" value="Reductase_C"/>
    <property type="match status" value="1"/>
</dbReference>
<dbReference type="Proteomes" id="UP000629025">
    <property type="component" value="Unassembled WGS sequence"/>
</dbReference>
<dbReference type="InterPro" id="IPR028202">
    <property type="entry name" value="Reductase_C"/>
</dbReference>
<organism evidence="7 8">
    <name type="scientific">Marinobacterium zhoushanense</name>
    <dbReference type="NCBI Taxonomy" id="1679163"/>
    <lineage>
        <taxon>Bacteria</taxon>
        <taxon>Pseudomonadati</taxon>
        <taxon>Pseudomonadota</taxon>
        <taxon>Gammaproteobacteria</taxon>
        <taxon>Oceanospirillales</taxon>
        <taxon>Oceanospirillaceae</taxon>
        <taxon>Marinobacterium</taxon>
    </lineage>
</organism>
<dbReference type="SUPFAM" id="SSF55424">
    <property type="entry name" value="FAD/NAD-linked reductases, dimerisation (C-terminal) domain"/>
    <property type="match status" value="1"/>
</dbReference>
<feature type="domain" description="FAD/NAD(P)-binding" evidence="5">
    <location>
        <begin position="6"/>
        <end position="303"/>
    </location>
</feature>
<dbReference type="PRINTS" id="PR00368">
    <property type="entry name" value="FADPNR"/>
</dbReference>
<sequence length="406" mass="43539">MSDAGIVIVGCGHAGLSTAETLRRRGYRGRVRLIGDEAGLPYQRPPLSKQFLKGEWDQSRLIQRNAEFYVKHDIELIPGQMATSLDVGGRSLALESGERLTWDNLVLATGAKLKRLQVSGADAAGVYYLRTLAQAKALRAALSGATQIVVIGGGFIGLEAAAAFVDAGKSVCILNGADSLLPRAASGPVARHMAGLHLGRGAQVENAIELAGFDTQGGRVSGVTLRDGRSFPADIVLVGIGVEPDTELAQTAGLKCKDGILIDEQCRTSAPDILAAGDCARFRHPLYHRLVRLESIQNAIEQGKHAAGTLLGDTDPYRAVPWFWSDQYDTKLQIAGLADGHDLEVIRGDEQGERFSVFCYARRRLLAVESINAPADHMIARRLIQSGISPTADDAANPDFNLRDLL</sequence>
<evidence type="ECO:0000313" key="7">
    <source>
        <dbReference type="EMBL" id="GGC03260.1"/>
    </source>
</evidence>
<comment type="cofactor">
    <cofactor evidence="1">
        <name>FAD</name>
        <dbReference type="ChEBI" id="CHEBI:57692"/>
    </cofactor>
</comment>
<dbReference type="EMBL" id="BMIJ01000006">
    <property type="protein sequence ID" value="GGC03260.1"/>
    <property type="molecule type" value="Genomic_DNA"/>
</dbReference>
<accession>A0ABQ1KRS7</accession>
<evidence type="ECO:0000259" key="5">
    <source>
        <dbReference type="Pfam" id="PF07992"/>
    </source>
</evidence>
<keyword evidence="2" id="KW-0285">Flavoprotein</keyword>
<keyword evidence="8" id="KW-1185">Reference proteome</keyword>
<keyword evidence="4" id="KW-0560">Oxidoreductase</keyword>
<dbReference type="RefSeq" id="WP_188750092.1">
    <property type="nucleotide sequence ID" value="NZ_BMIJ01000006.1"/>
</dbReference>
<evidence type="ECO:0000256" key="4">
    <source>
        <dbReference type="ARBA" id="ARBA00023002"/>
    </source>
</evidence>
<reference evidence="8" key="1">
    <citation type="journal article" date="2019" name="Int. J. Syst. Evol. Microbiol.">
        <title>The Global Catalogue of Microorganisms (GCM) 10K type strain sequencing project: providing services to taxonomists for standard genome sequencing and annotation.</title>
        <authorList>
            <consortium name="The Broad Institute Genomics Platform"/>
            <consortium name="The Broad Institute Genome Sequencing Center for Infectious Disease"/>
            <person name="Wu L."/>
            <person name="Ma J."/>
        </authorList>
    </citation>
    <scope>NUCLEOTIDE SEQUENCE [LARGE SCALE GENOMIC DNA]</scope>
    <source>
        <strain evidence="8">CGMCC 1.15341</strain>
    </source>
</reference>
<evidence type="ECO:0000256" key="2">
    <source>
        <dbReference type="ARBA" id="ARBA00022630"/>
    </source>
</evidence>
<dbReference type="PANTHER" id="PTHR43557">
    <property type="entry name" value="APOPTOSIS-INDUCING FACTOR 1"/>
    <property type="match status" value="1"/>
</dbReference>
<keyword evidence="3" id="KW-0274">FAD</keyword>
<dbReference type="InterPro" id="IPR023753">
    <property type="entry name" value="FAD/NAD-binding_dom"/>
</dbReference>
<evidence type="ECO:0000256" key="1">
    <source>
        <dbReference type="ARBA" id="ARBA00001974"/>
    </source>
</evidence>
<evidence type="ECO:0000256" key="3">
    <source>
        <dbReference type="ARBA" id="ARBA00022827"/>
    </source>
</evidence>
<name>A0ABQ1KRS7_9GAMM</name>
<proteinExistence type="predicted"/>
<dbReference type="Gene3D" id="3.50.50.60">
    <property type="entry name" value="FAD/NAD(P)-binding domain"/>
    <property type="match status" value="2"/>
</dbReference>
<dbReference type="InterPro" id="IPR016156">
    <property type="entry name" value="FAD/NAD-linked_Rdtase_dimer_sf"/>
</dbReference>
<dbReference type="SUPFAM" id="SSF51905">
    <property type="entry name" value="FAD/NAD(P)-binding domain"/>
    <property type="match status" value="2"/>
</dbReference>
<gene>
    <name evidence="7" type="ORF">GCM10011352_31840</name>
</gene>
<protein>
    <submittedName>
        <fullName evidence="7">Oxidoreductase</fullName>
    </submittedName>
</protein>
<comment type="caution">
    <text evidence="7">The sequence shown here is derived from an EMBL/GenBank/DDBJ whole genome shotgun (WGS) entry which is preliminary data.</text>
</comment>